<keyword evidence="3" id="KW-1185">Reference proteome</keyword>
<proteinExistence type="predicted"/>
<feature type="region of interest" description="Disordered" evidence="1">
    <location>
        <begin position="68"/>
        <end position="95"/>
    </location>
</feature>
<evidence type="ECO:0000313" key="2">
    <source>
        <dbReference type="EMBL" id="PIL35076.1"/>
    </source>
</evidence>
<gene>
    <name evidence="2" type="ORF">GSI_02864</name>
</gene>
<name>A0A2G8SMS9_9APHY</name>
<dbReference type="AlphaFoldDB" id="A0A2G8SMS9"/>
<evidence type="ECO:0000313" key="3">
    <source>
        <dbReference type="Proteomes" id="UP000230002"/>
    </source>
</evidence>
<protein>
    <submittedName>
        <fullName evidence="2">Uncharacterized protein</fullName>
    </submittedName>
</protein>
<sequence length="121" mass="12944">MINLLRDKPGSSHRYIALPERFIFVPFGLVGGRLYCNTLLATLNAQKSMGRDGSHVVEFGTQVLNDLNSATAGDGSNRSSTRGKQKSASDGTSMPTFVLDIDTKEPVGAVHPPAIYNIHGA</sequence>
<dbReference type="EMBL" id="AYKW01000004">
    <property type="protein sequence ID" value="PIL35076.1"/>
    <property type="molecule type" value="Genomic_DNA"/>
</dbReference>
<accession>A0A2G8SMS9</accession>
<dbReference type="OrthoDB" id="3220866at2759"/>
<reference evidence="2 3" key="1">
    <citation type="journal article" date="2015" name="Sci. Rep.">
        <title>Chromosome-level genome map provides insights into diverse defense mechanisms in the medicinal fungus Ganoderma sinense.</title>
        <authorList>
            <person name="Zhu Y."/>
            <person name="Xu J."/>
            <person name="Sun C."/>
            <person name="Zhou S."/>
            <person name="Xu H."/>
            <person name="Nelson D.R."/>
            <person name="Qian J."/>
            <person name="Song J."/>
            <person name="Luo H."/>
            <person name="Xiang L."/>
            <person name="Li Y."/>
            <person name="Xu Z."/>
            <person name="Ji A."/>
            <person name="Wang L."/>
            <person name="Lu S."/>
            <person name="Hayward A."/>
            <person name="Sun W."/>
            <person name="Li X."/>
            <person name="Schwartz D.C."/>
            <person name="Wang Y."/>
            <person name="Chen S."/>
        </authorList>
    </citation>
    <scope>NUCLEOTIDE SEQUENCE [LARGE SCALE GENOMIC DNA]</scope>
    <source>
        <strain evidence="2 3">ZZ0214-1</strain>
    </source>
</reference>
<evidence type="ECO:0000256" key="1">
    <source>
        <dbReference type="SAM" id="MobiDB-lite"/>
    </source>
</evidence>
<comment type="caution">
    <text evidence="2">The sequence shown here is derived from an EMBL/GenBank/DDBJ whole genome shotgun (WGS) entry which is preliminary data.</text>
</comment>
<organism evidence="2 3">
    <name type="scientific">Ganoderma sinense ZZ0214-1</name>
    <dbReference type="NCBI Taxonomy" id="1077348"/>
    <lineage>
        <taxon>Eukaryota</taxon>
        <taxon>Fungi</taxon>
        <taxon>Dikarya</taxon>
        <taxon>Basidiomycota</taxon>
        <taxon>Agaricomycotina</taxon>
        <taxon>Agaricomycetes</taxon>
        <taxon>Polyporales</taxon>
        <taxon>Polyporaceae</taxon>
        <taxon>Ganoderma</taxon>
    </lineage>
</organism>
<dbReference type="Proteomes" id="UP000230002">
    <property type="component" value="Unassembled WGS sequence"/>
</dbReference>